<name>A0ABD3E862_9LAMI</name>
<dbReference type="PANTHER" id="PTHR47926:SF347">
    <property type="entry name" value="PENTATRICOPEPTIDE REPEAT-CONTAINING PROTEIN"/>
    <property type="match status" value="1"/>
</dbReference>
<evidence type="ECO:0000256" key="1">
    <source>
        <dbReference type="ARBA" id="ARBA00022737"/>
    </source>
</evidence>
<dbReference type="FunFam" id="1.25.40.10:FF:000090">
    <property type="entry name" value="Pentatricopeptide repeat-containing protein, chloroplastic"/>
    <property type="match status" value="1"/>
</dbReference>
<sequence>MHSSLRRINVSSNQTNATIKSLIQKGQYRQALDSYSKPPNSPINTSRFIFPSLLKACASLSHSRYGESLHCVIAKLGLHFDPFIATSLVRMYCKFGSLTNAAKLFDEMSSCEDFVQDVASWNAIIDGYFKSRVFDSGMVQFRRMQVLNVDPDGYTLCILLGVSNDLLGYSCGKEMHNYVLRNKFDNDPFVVTAMIDMYSKTNRVTDAWNVFTMFENNNKCIAVWNSMINGFRENGFWSNCLSLYSLAKRENLELGSTTISSVLTACSYDEAIIFGPQLHSDVVKMGFDNDPFVSTSLLTFYSKCGLIKNAERIFYSVRNVNEVGIWNSMISAYVNCGFAIDALDIYIRMQGTKLSPDFFTVLNALVACGLIGSWCLGTMMHGELIKRPVKDCVAVQSALLTMYSKLGSLKDAYKVFNEMKEKDSVAWGSIISACCDDKKFEDVLYLFKTVISDGMKLDYIVVASAIIACVGCNDENLGFCIHGSAIKNGLGLDSFTGSVLIEFYSKFGKPDMANRAFSNVLKKNIVVWNSLMSCYSENGLPDVSIALLPQIRENGLAFDSISITTVLSAVSQMAVLIKGKTVHCYRIKFLTSNEIQVENTLIDMYIKCGCFDYARRVFNKMLKRDVVAWNTMIAGYGSHGECRKAIDLFREMQDSGASPDGITFLSLISSCNHNGFVNEGLDLFRSMKEHGIEPSIEHYVNIVDLLGRAGCLNEAFRFIEEMDIEPDRGVWLSLLSACRVHRHVELGEVAADNLIRMEPERGGNYVQLLNLYVEAGLKEKAGNLRALMRQKGLTKVPGCSWIEVRDKVDVFYSGDSFSDRTVEIYEILDGLRNSMKRTECDLVNILV</sequence>
<dbReference type="InterPro" id="IPR011990">
    <property type="entry name" value="TPR-like_helical_dom_sf"/>
</dbReference>
<feature type="repeat" description="PPR" evidence="2">
    <location>
        <begin position="524"/>
        <end position="558"/>
    </location>
</feature>
<dbReference type="EMBL" id="JAVIJP010000007">
    <property type="protein sequence ID" value="KAL3650357.1"/>
    <property type="molecule type" value="Genomic_DNA"/>
</dbReference>
<dbReference type="InterPro" id="IPR046960">
    <property type="entry name" value="PPR_At4g14850-like_plant"/>
</dbReference>
<organism evidence="3 4">
    <name type="scientific">Castilleja foliolosa</name>
    <dbReference type="NCBI Taxonomy" id="1961234"/>
    <lineage>
        <taxon>Eukaryota</taxon>
        <taxon>Viridiplantae</taxon>
        <taxon>Streptophyta</taxon>
        <taxon>Embryophyta</taxon>
        <taxon>Tracheophyta</taxon>
        <taxon>Spermatophyta</taxon>
        <taxon>Magnoliopsida</taxon>
        <taxon>eudicotyledons</taxon>
        <taxon>Gunneridae</taxon>
        <taxon>Pentapetalae</taxon>
        <taxon>asterids</taxon>
        <taxon>lamiids</taxon>
        <taxon>Lamiales</taxon>
        <taxon>Orobanchaceae</taxon>
        <taxon>Pedicularideae</taxon>
        <taxon>Castillejinae</taxon>
        <taxon>Castilleja</taxon>
    </lineage>
</organism>
<proteinExistence type="predicted"/>
<feature type="repeat" description="PPR" evidence="2">
    <location>
        <begin position="625"/>
        <end position="659"/>
    </location>
</feature>
<dbReference type="PANTHER" id="PTHR47926">
    <property type="entry name" value="PENTATRICOPEPTIDE REPEAT-CONTAINING PROTEIN"/>
    <property type="match status" value="1"/>
</dbReference>
<feature type="repeat" description="PPR" evidence="2">
    <location>
        <begin position="660"/>
        <end position="694"/>
    </location>
</feature>
<feature type="repeat" description="PPR" evidence="2">
    <location>
        <begin position="81"/>
        <end position="111"/>
    </location>
</feature>
<dbReference type="Pfam" id="PF01535">
    <property type="entry name" value="PPR"/>
    <property type="match status" value="9"/>
</dbReference>
<dbReference type="Proteomes" id="UP001632038">
    <property type="component" value="Unassembled WGS sequence"/>
</dbReference>
<dbReference type="InterPro" id="IPR046848">
    <property type="entry name" value="E_motif"/>
</dbReference>
<evidence type="ECO:0008006" key="5">
    <source>
        <dbReference type="Google" id="ProtNLM"/>
    </source>
</evidence>
<dbReference type="Pfam" id="PF13041">
    <property type="entry name" value="PPR_2"/>
    <property type="match status" value="1"/>
</dbReference>
<dbReference type="FunFam" id="1.25.40.10:FF:000682">
    <property type="entry name" value="Pentatricopeptide repeat-containing protein At3g16610"/>
    <property type="match status" value="1"/>
</dbReference>
<dbReference type="InterPro" id="IPR002885">
    <property type="entry name" value="PPR_rpt"/>
</dbReference>
<accession>A0ABD3E862</accession>
<feature type="repeat" description="PPR" evidence="2">
    <location>
        <begin position="322"/>
        <end position="356"/>
    </location>
</feature>
<gene>
    <name evidence="3" type="ORF">CASFOL_006760</name>
</gene>
<feature type="repeat" description="PPR" evidence="2">
    <location>
        <begin position="117"/>
        <end position="151"/>
    </location>
</feature>
<protein>
    <recommendedName>
        <fullName evidence="5">Pentatricopeptide repeat-containing protein</fullName>
    </recommendedName>
</protein>
<feature type="repeat" description="PPR" evidence="2">
    <location>
        <begin position="423"/>
        <end position="457"/>
    </location>
</feature>
<dbReference type="Gene3D" id="1.25.40.10">
    <property type="entry name" value="Tetratricopeptide repeat domain"/>
    <property type="match status" value="6"/>
</dbReference>
<dbReference type="AlphaFoldDB" id="A0ABD3E862"/>
<keyword evidence="1" id="KW-0677">Repeat</keyword>
<evidence type="ECO:0000313" key="3">
    <source>
        <dbReference type="EMBL" id="KAL3650357.1"/>
    </source>
</evidence>
<dbReference type="PROSITE" id="PS51375">
    <property type="entry name" value="PPR"/>
    <property type="match status" value="7"/>
</dbReference>
<evidence type="ECO:0000313" key="4">
    <source>
        <dbReference type="Proteomes" id="UP001632038"/>
    </source>
</evidence>
<dbReference type="Pfam" id="PF20431">
    <property type="entry name" value="E_motif"/>
    <property type="match status" value="1"/>
</dbReference>
<dbReference type="NCBIfam" id="TIGR00756">
    <property type="entry name" value="PPR"/>
    <property type="match status" value="6"/>
</dbReference>
<comment type="caution">
    <text evidence="3">The sequence shown here is derived from an EMBL/GenBank/DDBJ whole genome shotgun (WGS) entry which is preliminary data.</text>
</comment>
<reference evidence="4" key="1">
    <citation type="journal article" date="2024" name="IScience">
        <title>Strigolactones Initiate the Formation of Haustorium-like Structures in Castilleja.</title>
        <authorList>
            <person name="Buerger M."/>
            <person name="Peterson D."/>
            <person name="Chory J."/>
        </authorList>
    </citation>
    <scope>NUCLEOTIDE SEQUENCE [LARGE SCALE GENOMIC DNA]</scope>
</reference>
<keyword evidence="4" id="KW-1185">Reference proteome</keyword>
<evidence type="ECO:0000256" key="2">
    <source>
        <dbReference type="PROSITE-ProRule" id="PRU00708"/>
    </source>
</evidence>